<evidence type="ECO:0000313" key="1">
    <source>
        <dbReference type="EMBL" id="CAG7581718.1"/>
    </source>
</evidence>
<protein>
    <submittedName>
        <fullName evidence="1">Uncharacterized protein</fullName>
    </submittedName>
</protein>
<organism evidence="1">
    <name type="scientific">uncultured marine phage</name>
    <dbReference type="NCBI Taxonomy" id="707152"/>
    <lineage>
        <taxon>Viruses</taxon>
        <taxon>environmental samples</taxon>
    </lineage>
</organism>
<gene>
    <name evidence="1" type="ORF">SLAVMIC_00996</name>
</gene>
<dbReference type="Gene3D" id="1.10.510.10">
    <property type="entry name" value="Transferase(Phosphotransferase) domain 1"/>
    <property type="match status" value="1"/>
</dbReference>
<dbReference type="EMBL" id="OU342829">
    <property type="protein sequence ID" value="CAG7581718.1"/>
    <property type="molecule type" value="Genomic_DNA"/>
</dbReference>
<accession>A0A8D9CDZ1</accession>
<proteinExistence type="predicted"/>
<reference evidence="1" key="1">
    <citation type="submission" date="2021-06" db="EMBL/GenBank/DDBJ databases">
        <authorList>
            <person name="Gannon L."/>
            <person name="Redgwell R T."/>
            <person name="Michniewski S."/>
            <person name="Harrison D C."/>
            <person name="Millard A."/>
        </authorList>
    </citation>
    <scope>NUCLEOTIDE SEQUENCE</scope>
</reference>
<name>A0A8D9CDZ1_9VIRU</name>
<sequence>MYKYSEFILEYKNRKDKSDFIEDFSDLYIERIAKKLNVKLVKKLGKGSFGIAYLADKDKVIKVTTDAQEAENAIRLSDIELEYFLNYYDVFEMTLDKIEYSKGKKVYFILMDYVRPLQGKEREYWGRYYEGFFGNYTDEEFLDDVWEDYTWGSTKDGKLPTKIREEADKAIEYFKPFLKRQRWKMKDEASDYGIEFSDAHANNLGIRKSDGAIIYFDIGYYDSVTVEGEHGEVEYEIDKVDFENDFKKVKKMIINNYKPYTVIPINKVIGDISKLLNVNKVKAYKYLRDEVFLHYEKSTANGYPPPLMFIAKDKGTDWYYEDGIIRTRMDLKSAQIEPHWKEGKMDIGLTFKDDYKDRTLEKEYKLKN</sequence>